<dbReference type="HAMAP" id="MF_02231">
    <property type="entry name" value="UbiT"/>
    <property type="match status" value="1"/>
</dbReference>
<comment type="function">
    <text evidence="1">Required for O(2)-independent ubiquinone (coenzyme Q) biosynthesis. Likely functions as an accessory factor.</text>
</comment>
<name>A0A106BW29_THIDE</name>
<dbReference type="EMBL" id="LDUG01000002">
    <property type="protein sequence ID" value="KVW99686.1"/>
    <property type="molecule type" value="Genomic_DNA"/>
</dbReference>
<organism evidence="3 4">
    <name type="scientific">Thiobacillus denitrificans</name>
    <dbReference type="NCBI Taxonomy" id="36861"/>
    <lineage>
        <taxon>Bacteria</taxon>
        <taxon>Pseudomonadati</taxon>
        <taxon>Pseudomonadota</taxon>
        <taxon>Betaproteobacteria</taxon>
        <taxon>Nitrosomonadales</taxon>
        <taxon>Thiobacillaceae</taxon>
        <taxon>Thiobacillus</taxon>
    </lineage>
</organism>
<dbReference type="InterPro" id="IPR016830">
    <property type="entry name" value="UbiT"/>
</dbReference>
<evidence type="ECO:0000259" key="2">
    <source>
        <dbReference type="Pfam" id="PF02036"/>
    </source>
</evidence>
<accession>A0A106BW29</accession>
<dbReference type="InterPro" id="IPR003033">
    <property type="entry name" value="SCP2_sterol-bd_dom"/>
</dbReference>
<keyword evidence="4" id="KW-1185">Reference proteome</keyword>
<dbReference type="InterPro" id="IPR036527">
    <property type="entry name" value="SCP2_sterol-bd_dom_sf"/>
</dbReference>
<feature type="domain" description="SCP2" evidence="2">
    <location>
        <begin position="44"/>
        <end position="125"/>
    </location>
</feature>
<gene>
    <name evidence="1" type="primary">ubiT</name>
    <name evidence="3" type="ORF">ABW22_00535</name>
</gene>
<reference evidence="3 4" key="1">
    <citation type="journal article" date="2015" name="Appl. Environ. Microbiol.">
        <title>Aerobic and Anaerobic Thiosulfate Oxidation by a Cold-Adapted, Subglacial Chemoautotroph.</title>
        <authorList>
            <person name="Harrold Z.R."/>
            <person name="Skidmore M.L."/>
            <person name="Hamilton T.L."/>
            <person name="Desch L."/>
            <person name="Amada K."/>
            <person name="van Gelder W."/>
            <person name="Glover K."/>
            <person name="Roden E.E."/>
            <person name="Boyd E.S."/>
        </authorList>
    </citation>
    <scope>NUCLEOTIDE SEQUENCE [LARGE SCALE GENOMIC DNA]</scope>
    <source>
        <strain evidence="3 4">RG</strain>
    </source>
</reference>
<evidence type="ECO:0000313" key="3">
    <source>
        <dbReference type="EMBL" id="KVW99686.1"/>
    </source>
</evidence>
<dbReference type="Proteomes" id="UP000064243">
    <property type="component" value="Unassembled WGS sequence"/>
</dbReference>
<keyword evidence="1" id="KW-0831">Ubiquinone biosynthesis</keyword>
<dbReference type="STRING" id="1123392.GCA_000376425_01802"/>
<dbReference type="GO" id="GO:0006744">
    <property type="term" value="P:ubiquinone biosynthetic process"/>
    <property type="evidence" value="ECO:0007669"/>
    <property type="project" value="UniProtKB-UniRule"/>
</dbReference>
<comment type="pathway">
    <text evidence="1">Cofactor biosynthesis; ubiquinone biosynthesis.</text>
</comment>
<evidence type="ECO:0000256" key="1">
    <source>
        <dbReference type="HAMAP-Rule" id="MF_02231"/>
    </source>
</evidence>
<comment type="similarity">
    <text evidence="1">Belongs to the UbiT family.</text>
</comment>
<protein>
    <recommendedName>
        <fullName evidence="1">Ubiquinone biosynthesis accessory factor UbiT</fullName>
    </recommendedName>
</protein>
<dbReference type="SUPFAM" id="SSF55718">
    <property type="entry name" value="SCP-like"/>
    <property type="match status" value="1"/>
</dbReference>
<comment type="caution">
    <text evidence="3">The sequence shown here is derived from an EMBL/GenBank/DDBJ whole genome shotgun (WGS) entry which is preliminary data.</text>
</comment>
<dbReference type="PATRIC" id="fig|36861.3.peg.1141"/>
<sequence length="150" mass="16494">MLNLAFPPQLANVVSRLPAAPPSLAFSVMANRLLWPALKTLDWQALVGRRYAIRVKDLGLSLRFTVTQRGFAPDSGAPDLTISASARDFLLLLSRREDPDTLFFSRRLVSEGDTELGLTVKNLLDALDPEQVLGRLPTPLARAAQRLMAT</sequence>
<evidence type="ECO:0000313" key="4">
    <source>
        <dbReference type="Proteomes" id="UP000064243"/>
    </source>
</evidence>
<dbReference type="AlphaFoldDB" id="A0A106BW29"/>
<proteinExistence type="inferred from homology"/>
<dbReference type="Pfam" id="PF02036">
    <property type="entry name" value="SCP2"/>
    <property type="match status" value="1"/>
</dbReference>
<dbReference type="UniPathway" id="UPA00232"/>
<dbReference type="RefSeq" id="WP_059750855.1">
    <property type="nucleotide sequence ID" value="NZ_LDUG01000002.1"/>
</dbReference>
<dbReference type="Gene3D" id="3.30.1050.10">
    <property type="entry name" value="SCP2 sterol-binding domain"/>
    <property type="match status" value="1"/>
</dbReference>
<dbReference type="OrthoDB" id="5292463at2"/>